<protein>
    <submittedName>
        <fullName evidence="2">TIGR02452 family protein</fullName>
    </submittedName>
</protein>
<dbReference type="InterPro" id="IPR012664">
    <property type="entry name" value="CHP02452"/>
</dbReference>
<dbReference type="AlphaFoldDB" id="V2XY19"/>
<dbReference type="Proteomes" id="UP000018227">
    <property type="component" value="Unassembled WGS sequence"/>
</dbReference>
<proteinExistence type="predicted"/>
<evidence type="ECO:0000313" key="2">
    <source>
        <dbReference type="EMBL" id="ESL01623.1"/>
    </source>
</evidence>
<evidence type="ECO:0000313" key="3">
    <source>
        <dbReference type="Proteomes" id="UP000018227"/>
    </source>
</evidence>
<sequence length="499" mass="56565">MIDKSGRIVQIPVKELLDEGEIGMDRTFLREMAGETIRITNDGGYELNGKHISLVGDDFSTVQVLSPKILESIEKDKDKFFDGELRGSYWATFFLIDCDSYEAANLGRSDTLVMNFANAIHVGGGFLNGAMAQEECLCRNSTLYASISSPKAREMYDYNKKHINAIDSDYMLLSEDVCVFRDANGNLLDEPFNVSVITIPAPNKNGWAKDVSQDKLDIIMKDRLRKMLFAAARYGYHTLVLGAWGCGAFGHSAKKVAQYYYDLFFEEGLNELFDYVIFAILRDKEKIEAFVDVFNDKLENVCQDQFDNIDEFDKTDSLYVEANSEFPVCNHDGADENNMGYTVGLFNDGTPFEAEYWRDGNSYSISVIIPEKMEFISDDRNNIQNDSKIVGFHNWVMSYDNTILCQGMVDEGIEEELAVVQKYVDYLIDIGIVSFCSDVFNGAVFYRIDILGNSLAEIKITLMENGEELAKTKLNFKKFPNTKKRKFEVIKNDGKGEKI</sequence>
<dbReference type="EMBL" id="ACIL03000021">
    <property type="protein sequence ID" value="ESL01623.1"/>
    <property type="molecule type" value="Genomic_DNA"/>
</dbReference>
<evidence type="ECO:0000259" key="1">
    <source>
        <dbReference type="Pfam" id="PF10021"/>
    </source>
</evidence>
<dbReference type="Pfam" id="PF10021">
    <property type="entry name" value="PARG_cat_microb"/>
    <property type="match status" value="1"/>
</dbReference>
<dbReference type="PANTHER" id="PTHR35596:SF1">
    <property type="entry name" value="MICROBIAL-TYPE PARG CATALYTIC DOMAIN-CONTAINING PROTEIN"/>
    <property type="match status" value="1"/>
</dbReference>
<dbReference type="HOGENOM" id="CLU_586464_0_0_9"/>
<keyword evidence="3" id="KW-1185">Reference proteome</keyword>
<dbReference type="NCBIfam" id="TIGR02452">
    <property type="entry name" value="TIGR02452 family protein"/>
    <property type="match status" value="1"/>
</dbReference>
<name>V2XY19_9FIRM</name>
<gene>
    <name evidence="2" type="ORF">GCWU0000282_003184</name>
</gene>
<reference evidence="2 3" key="1">
    <citation type="submission" date="2013-06" db="EMBL/GenBank/DDBJ databases">
        <authorList>
            <person name="Weinstock G."/>
            <person name="Sodergren E."/>
            <person name="Clifton S."/>
            <person name="Fulton L."/>
            <person name="Fulton B."/>
            <person name="Courtney L."/>
            <person name="Fronick C."/>
            <person name="Harrison M."/>
            <person name="Strong C."/>
            <person name="Farmer C."/>
            <person name="Delahaunty K."/>
            <person name="Markovic C."/>
            <person name="Hall O."/>
            <person name="Minx P."/>
            <person name="Tomlinson C."/>
            <person name="Mitreva M."/>
            <person name="Nelson J."/>
            <person name="Hou S."/>
            <person name="Wollam A."/>
            <person name="Pepin K.H."/>
            <person name="Johnson M."/>
            <person name="Bhonagiri V."/>
            <person name="Nash W.E."/>
            <person name="Warren W."/>
            <person name="Chinwalla A."/>
            <person name="Mardis E.R."/>
            <person name="Wilson R.K."/>
        </authorList>
    </citation>
    <scope>NUCLEOTIDE SEQUENCE [LARGE SCALE GENOMIC DNA]</scope>
    <source>
        <strain evidence="2 3">ATCC 51271</strain>
    </source>
</reference>
<dbReference type="Gene3D" id="3.40.220.10">
    <property type="entry name" value="Leucine Aminopeptidase, subunit E, domain 1"/>
    <property type="match status" value="1"/>
</dbReference>
<dbReference type="STRING" id="592026.GCWU0000282_003184"/>
<dbReference type="PANTHER" id="PTHR35596">
    <property type="entry name" value="DUF2263 DOMAIN-CONTAINING PROTEIN"/>
    <property type="match status" value="1"/>
</dbReference>
<feature type="domain" description="Microbial-type PARG catalytic" evidence="1">
    <location>
        <begin position="92"/>
        <end position="182"/>
    </location>
</feature>
<dbReference type="InterPro" id="IPR043472">
    <property type="entry name" value="Macro_dom-like"/>
</dbReference>
<organism evidence="2 3">
    <name type="scientific">Catonella morbi ATCC 51271</name>
    <dbReference type="NCBI Taxonomy" id="592026"/>
    <lineage>
        <taxon>Bacteria</taxon>
        <taxon>Bacillati</taxon>
        <taxon>Bacillota</taxon>
        <taxon>Clostridia</taxon>
        <taxon>Lachnospirales</taxon>
        <taxon>Lachnospiraceae</taxon>
        <taxon>Catonella</taxon>
    </lineage>
</organism>
<comment type="caution">
    <text evidence="2">The sequence shown here is derived from an EMBL/GenBank/DDBJ whole genome shotgun (WGS) entry which is preliminary data.</text>
</comment>
<dbReference type="OrthoDB" id="9806181at2"/>
<dbReference type="SUPFAM" id="SSF52949">
    <property type="entry name" value="Macro domain-like"/>
    <property type="match status" value="1"/>
</dbReference>
<accession>V2XY19</accession>
<dbReference type="InterPro" id="IPR019261">
    <property type="entry name" value="PARG_cat_microbial"/>
</dbReference>
<dbReference type="eggNOG" id="COG4295">
    <property type="taxonomic scope" value="Bacteria"/>
</dbReference>